<dbReference type="InterPro" id="IPR000163">
    <property type="entry name" value="Prohibitin"/>
</dbReference>
<comment type="function">
    <text evidence="4">Protein with pleiotropic attributes mediated in a cell-compartment- and tissue-specific manner, which include the plasma membrane-associated cell signaling functions, mitochondrial chaperone, and transcriptional co-regulator of transcription factors in the nucleus. Plays a role in adipose tissue and glucose homeostasis in a sex-specific manner. Contributes to pulmonary vascular remodeling by accelerating proliferation of pulmonary arterial smooth muscle cells.</text>
</comment>
<evidence type="ECO:0000256" key="2">
    <source>
        <dbReference type="ARBA" id="ARBA00022634"/>
    </source>
</evidence>
<protein>
    <recommendedName>
        <fullName evidence="6">Prohibitin</fullName>
    </recommendedName>
</protein>
<reference evidence="9" key="2">
    <citation type="journal article" date="2013" name="Nat. Commun.">
        <title>Genome of the Chinese tree shrew.</title>
        <authorList>
            <person name="Fan Y."/>
            <person name="Huang Z.Y."/>
            <person name="Cao C.C."/>
            <person name="Chen C.S."/>
            <person name="Chen Y.X."/>
            <person name="Fan D.D."/>
            <person name="He J."/>
            <person name="Hou H.L."/>
            <person name="Hu L."/>
            <person name="Hu X.T."/>
            <person name="Jiang X.T."/>
            <person name="Lai R."/>
            <person name="Lang Y.S."/>
            <person name="Liang B."/>
            <person name="Liao S.G."/>
            <person name="Mu D."/>
            <person name="Ma Y.Y."/>
            <person name="Niu Y.Y."/>
            <person name="Sun X.Q."/>
            <person name="Xia J.Q."/>
            <person name="Xiao J."/>
            <person name="Xiong Z.Q."/>
            <person name="Xu L."/>
            <person name="Yang L."/>
            <person name="Zhang Y."/>
            <person name="Zhao W."/>
            <person name="Zhao X.D."/>
            <person name="Zheng Y.T."/>
            <person name="Zhou J.M."/>
            <person name="Zhu Y.B."/>
            <person name="Zhang G.J."/>
            <person name="Wang J."/>
            <person name="Yao Y.G."/>
        </authorList>
    </citation>
    <scope>NUCLEOTIDE SEQUENCE [LARGE SCALE GENOMIC DNA]</scope>
</reference>
<comment type="function">
    <text evidence="3">In the nucleus, acts as a transcription coregulator, enhances promoter binding by TP53, a transcription factor it activates, but reduces the promoter binding by E2F1, a transcription factor it represses. Interacts with STAT3 to affect IL17 secretion in T-helper Th17 cells.</text>
</comment>
<dbReference type="Proteomes" id="UP000011518">
    <property type="component" value="Unassembled WGS sequence"/>
</dbReference>
<dbReference type="PANTHER" id="PTHR23222">
    <property type="entry name" value="PROHIBITIN"/>
    <property type="match status" value="1"/>
</dbReference>
<evidence type="ECO:0000313" key="9">
    <source>
        <dbReference type="Proteomes" id="UP000011518"/>
    </source>
</evidence>
<gene>
    <name evidence="8" type="ORF">TREES_T100001997</name>
</gene>
<dbReference type="EMBL" id="KB321089">
    <property type="protein sequence ID" value="ELW47868.1"/>
    <property type="molecule type" value="Genomic_DNA"/>
</dbReference>
<keyword evidence="9" id="KW-1185">Reference proteome</keyword>
<evidence type="ECO:0000256" key="4">
    <source>
        <dbReference type="ARBA" id="ARBA00046022"/>
    </source>
</evidence>
<name>L9JBX1_TUPCH</name>
<dbReference type="PANTHER" id="PTHR23222:SF0">
    <property type="entry name" value="PROHIBITIN 1"/>
    <property type="match status" value="1"/>
</dbReference>
<evidence type="ECO:0000256" key="5">
    <source>
        <dbReference type="ARBA" id="ARBA00046138"/>
    </source>
</evidence>
<evidence type="ECO:0000256" key="1">
    <source>
        <dbReference type="ARBA" id="ARBA00009658"/>
    </source>
</evidence>
<evidence type="ECO:0000313" key="8">
    <source>
        <dbReference type="EMBL" id="ELW47868.1"/>
    </source>
</evidence>
<dbReference type="GO" id="GO:0005743">
    <property type="term" value="C:mitochondrial inner membrane"/>
    <property type="evidence" value="ECO:0007669"/>
    <property type="project" value="UniProtKB-SubCell"/>
</dbReference>
<feature type="chain" id="PRO_5003999042" description="Prohibitin" evidence="7">
    <location>
        <begin position="17"/>
        <end position="201"/>
    </location>
</feature>
<comment type="similarity">
    <text evidence="1 6">Belongs to the prohibitin family.</text>
</comment>
<keyword evidence="6" id="KW-0999">Mitochondrion inner membrane</keyword>
<organism evidence="8 9">
    <name type="scientific">Tupaia chinensis</name>
    <name type="common">Chinese tree shrew</name>
    <name type="synonym">Tupaia belangeri chinensis</name>
    <dbReference type="NCBI Taxonomy" id="246437"/>
    <lineage>
        <taxon>Eukaryota</taxon>
        <taxon>Metazoa</taxon>
        <taxon>Chordata</taxon>
        <taxon>Craniata</taxon>
        <taxon>Vertebrata</taxon>
        <taxon>Euteleostomi</taxon>
        <taxon>Mammalia</taxon>
        <taxon>Eutheria</taxon>
        <taxon>Euarchontoglires</taxon>
        <taxon>Scandentia</taxon>
        <taxon>Tupaiidae</taxon>
        <taxon>Tupaia</taxon>
    </lineage>
</organism>
<comment type="function">
    <text evidence="5">In the plasma membrane, cooperates with CD86 to mediate CD86-signaling in B lymphocytes that regulates the level of IgG1 produced through the activation of distal signaling intermediates. Upon CD40 engagement, required to activate NF-kappa-B signaling pathway via phospholipase C and protein kinase C activation.</text>
</comment>
<dbReference type="InParanoid" id="L9JBX1"/>
<keyword evidence="2" id="KW-0237">DNA synthesis</keyword>
<sequence length="201" mass="22638">MAAKVFGSSRIGLALAAVGDVVNSVLNNADAGHRADIFDRWSTGHCSREGAPFLMLWVQKPITFDCRSWPHNPWQDYERASAAAHHYRKFVEACFDVEELIAQTELVSRQMSHDLRSEQQPLGSSHLTHVAFRKPSQKQWKLNRAGDCLSELRKLEAAEDIVDQLRPARNITSLSAMQWVPLQLPPGQCRFWPVGHSHDGS</sequence>
<dbReference type="GO" id="GO:0071897">
    <property type="term" value="P:DNA biosynthetic process"/>
    <property type="evidence" value="ECO:0007669"/>
    <property type="project" value="UniProtKB-KW"/>
</dbReference>
<evidence type="ECO:0000256" key="7">
    <source>
        <dbReference type="SAM" id="SignalP"/>
    </source>
</evidence>
<keyword evidence="6" id="KW-0496">Mitochondrion</keyword>
<dbReference type="STRING" id="246437.L9JBX1"/>
<accession>L9JBX1</accession>
<proteinExistence type="inferred from homology"/>
<keyword evidence="7" id="KW-0732">Signal</keyword>
<evidence type="ECO:0000256" key="6">
    <source>
        <dbReference type="RuleBase" id="RU366048"/>
    </source>
</evidence>
<dbReference type="AlphaFoldDB" id="L9JBX1"/>
<comment type="subcellular location">
    <subcellularLocation>
        <location evidence="6">Mitochondrion inner membrane</location>
    </subcellularLocation>
</comment>
<keyword evidence="6" id="KW-0472">Membrane</keyword>
<evidence type="ECO:0000256" key="3">
    <source>
        <dbReference type="ARBA" id="ARBA00045600"/>
    </source>
</evidence>
<dbReference type="GO" id="GO:0007005">
    <property type="term" value="P:mitochondrion organization"/>
    <property type="evidence" value="ECO:0007669"/>
    <property type="project" value="TreeGrafter"/>
</dbReference>
<reference evidence="9" key="1">
    <citation type="submission" date="2012-07" db="EMBL/GenBank/DDBJ databases">
        <title>Genome of the Chinese tree shrew, a rising model animal genetically related to primates.</title>
        <authorList>
            <person name="Zhang G."/>
            <person name="Fan Y."/>
            <person name="Yao Y."/>
            <person name="Huang Z."/>
        </authorList>
    </citation>
    <scope>NUCLEOTIDE SEQUENCE [LARGE SCALE GENOMIC DNA]</scope>
</reference>
<feature type="signal peptide" evidence="7">
    <location>
        <begin position="1"/>
        <end position="16"/>
    </location>
</feature>